<dbReference type="PANTHER" id="PTHR32552">
    <property type="entry name" value="FERRICHROME IRON RECEPTOR-RELATED"/>
    <property type="match status" value="1"/>
</dbReference>
<evidence type="ECO:0000313" key="15">
    <source>
        <dbReference type="EMBL" id="TRW15173.1"/>
    </source>
</evidence>
<keyword evidence="5 10" id="KW-0812">Transmembrane</keyword>
<dbReference type="Gene3D" id="2.170.130.10">
    <property type="entry name" value="TonB-dependent receptor, plug domain"/>
    <property type="match status" value="1"/>
</dbReference>
<dbReference type="Pfam" id="PF07715">
    <property type="entry name" value="Plug"/>
    <property type="match status" value="1"/>
</dbReference>
<feature type="domain" description="TonB-dependent receptor-like beta-barrel" evidence="13">
    <location>
        <begin position="256"/>
        <end position="672"/>
    </location>
</feature>
<dbReference type="InterPro" id="IPR037066">
    <property type="entry name" value="Plug_dom_sf"/>
</dbReference>
<keyword evidence="7 10" id="KW-0472">Membrane</keyword>
<feature type="signal peptide" evidence="12">
    <location>
        <begin position="1"/>
        <end position="24"/>
    </location>
</feature>
<evidence type="ECO:0000256" key="6">
    <source>
        <dbReference type="ARBA" id="ARBA00023077"/>
    </source>
</evidence>
<dbReference type="PROSITE" id="PS52016">
    <property type="entry name" value="TONB_DEPENDENT_REC_3"/>
    <property type="match status" value="1"/>
</dbReference>
<dbReference type="GO" id="GO:0015891">
    <property type="term" value="P:siderophore transport"/>
    <property type="evidence" value="ECO:0007669"/>
    <property type="project" value="InterPro"/>
</dbReference>
<evidence type="ECO:0000256" key="2">
    <source>
        <dbReference type="ARBA" id="ARBA00009810"/>
    </source>
</evidence>
<evidence type="ECO:0000256" key="5">
    <source>
        <dbReference type="ARBA" id="ARBA00022692"/>
    </source>
</evidence>
<evidence type="ECO:0000256" key="8">
    <source>
        <dbReference type="ARBA" id="ARBA00023170"/>
    </source>
</evidence>
<reference evidence="15 16" key="1">
    <citation type="submission" date="2019-07" db="EMBL/GenBank/DDBJ databases">
        <title>Novel species isolated from glacier.</title>
        <authorList>
            <person name="Liu Q."/>
            <person name="Xin Y.-H."/>
        </authorList>
    </citation>
    <scope>NUCLEOTIDE SEQUENCE [LARGE SCALE GENOMIC DNA]</scope>
    <source>
        <strain evidence="15 16">LB1R16</strain>
    </source>
</reference>
<evidence type="ECO:0000256" key="11">
    <source>
        <dbReference type="RuleBase" id="RU003357"/>
    </source>
</evidence>
<evidence type="ECO:0000256" key="9">
    <source>
        <dbReference type="ARBA" id="ARBA00023237"/>
    </source>
</evidence>
<evidence type="ECO:0000256" key="10">
    <source>
        <dbReference type="PROSITE-ProRule" id="PRU01360"/>
    </source>
</evidence>
<evidence type="ECO:0000256" key="7">
    <source>
        <dbReference type="ARBA" id="ARBA00023136"/>
    </source>
</evidence>
<dbReference type="InterPro" id="IPR010105">
    <property type="entry name" value="TonB_sidphr_rcpt"/>
</dbReference>
<dbReference type="GO" id="GO:0038023">
    <property type="term" value="F:signaling receptor activity"/>
    <property type="evidence" value="ECO:0007669"/>
    <property type="project" value="InterPro"/>
</dbReference>
<organism evidence="15 16">
    <name type="scientific">Glacieibacterium frigidum</name>
    <dbReference type="NCBI Taxonomy" id="2593303"/>
    <lineage>
        <taxon>Bacteria</taxon>
        <taxon>Pseudomonadati</taxon>
        <taxon>Pseudomonadota</taxon>
        <taxon>Alphaproteobacteria</taxon>
        <taxon>Sphingomonadales</taxon>
        <taxon>Sphingosinicellaceae</taxon>
        <taxon>Glacieibacterium</taxon>
    </lineage>
</organism>
<evidence type="ECO:0000313" key="16">
    <source>
        <dbReference type="Proteomes" id="UP000317894"/>
    </source>
</evidence>
<dbReference type="CDD" id="cd01347">
    <property type="entry name" value="ligand_gated_channel"/>
    <property type="match status" value="1"/>
</dbReference>
<dbReference type="Pfam" id="PF00593">
    <property type="entry name" value="TonB_dep_Rec_b-barrel"/>
    <property type="match status" value="1"/>
</dbReference>
<keyword evidence="4 10" id="KW-1134">Transmembrane beta strand</keyword>
<evidence type="ECO:0000256" key="1">
    <source>
        <dbReference type="ARBA" id="ARBA00004571"/>
    </source>
</evidence>
<dbReference type="SUPFAM" id="SSF56935">
    <property type="entry name" value="Porins"/>
    <property type="match status" value="1"/>
</dbReference>
<name>A0A552UAD7_9SPHN</name>
<evidence type="ECO:0000259" key="13">
    <source>
        <dbReference type="Pfam" id="PF00593"/>
    </source>
</evidence>
<dbReference type="InterPro" id="IPR036942">
    <property type="entry name" value="Beta-barrel_TonB_sf"/>
</dbReference>
<dbReference type="InterPro" id="IPR012910">
    <property type="entry name" value="Plug_dom"/>
</dbReference>
<feature type="domain" description="TonB-dependent receptor plug" evidence="14">
    <location>
        <begin position="67"/>
        <end position="163"/>
    </location>
</feature>
<keyword evidence="12" id="KW-0732">Signal</keyword>
<keyword evidence="6 11" id="KW-0798">TonB box</keyword>
<dbReference type="InterPro" id="IPR000531">
    <property type="entry name" value="Beta-barrel_TonB"/>
</dbReference>
<evidence type="ECO:0000256" key="4">
    <source>
        <dbReference type="ARBA" id="ARBA00022452"/>
    </source>
</evidence>
<dbReference type="Gene3D" id="2.40.170.20">
    <property type="entry name" value="TonB-dependent receptor, beta-barrel domain"/>
    <property type="match status" value="1"/>
</dbReference>
<dbReference type="InterPro" id="IPR039426">
    <property type="entry name" value="TonB-dep_rcpt-like"/>
</dbReference>
<sequence>MKSVVHLRLCAVLSAVGVALPAYGQDAPAAGRDRRERDEIVVTANRAVDGGQVAGETRLGILGNGDIYETPFSVKGFTSELILNQGARSLDEVVTNDPSIRVALNPTFVIDQSAIRGFVVFSANYLFDGLPNLTADRTRTPILHFERVDVLKGPSTALIGGATGNTAGGSINFVPKRAIDEPVTSIDASFRESSSFAAHADVGRRFGKDGMFGLRINASGETGKAYNGTDTDFGSVQAAFDVRAGGFRAVLDAGYTHSDVGGFGVNYSLAAGATLPTPPDPRLQQFPDWAGSRSRNHLGLITAEYDLSDRWTLTGRAGLSYGITNEPAPAIGPVRSDGTFVINNLSLRKFASRRTALEATVRGRFETGGLNHRVVVSASQFAGGSDFAPSVTVASPLAVGSIYQTVAIANPFAGDSPLALDKLEQPRQRGVSVADTIGALNDRVLVTLAARYQEVRQIGYNENKVTPTIAVLIKATDAISLYGNYAESLSAGQVAPATGVANPGAVLPPFVAEQYEGGVKWNAGSFGVTAAYFDISQQSAITDPTTLIFSANGLQRNRGVELETFGEPVKGLRLLGGVAYIDGRQERTPGGVTDGKKALGVSPWNVSGSVEWDIPRLAGLTVTGRYIYTDRAFINVANTQSIPSWERFDLGARYRTEIAGTPTTVRLNVVNVLDKTNWLAAAGRNLFVVGVPRLVTLSVSAAFR</sequence>
<dbReference type="OrthoDB" id="9760333at2"/>
<protein>
    <submittedName>
        <fullName evidence="15">TonB-dependent siderophore receptor</fullName>
    </submittedName>
</protein>
<gene>
    <name evidence="15" type="ORF">FMM06_16170</name>
</gene>
<dbReference type="NCBIfam" id="TIGR01783">
    <property type="entry name" value="TonB-siderophor"/>
    <property type="match status" value="1"/>
</dbReference>
<dbReference type="PANTHER" id="PTHR32552:SF82">
    <property type="entry name" value="FCUA PROTEIN"/>
    <property type="match status" value="1"/>
</dbReference>
<feature type="chain" id="PRO_5021957398" evidence="12">
    <location>
        <begin position="25"/>
        <end position="704"/>
    </location>
</feature>
<dbReference type="GO" id="GO:0015344">
    <property type="term" value="F:siderophore uptake transmembrane transporter activity"/>
    <property type="evidence" value="ECO:0007669"/>
    <property type="project" value="TreeGrafter"/>
</dbReference>
<keyword evidence="9 10" id="KW-0998">Cell outer membrane</keyword>
<keyword evidence="3 10" id="KW-0813">Transport</keyword>
<keyword evidence="16" id="KW-1185">Reference proteome</keyword>
<proteinExistence type="inferred from homology"/>
<dbReference type="AlphaFoldDB" id="A0A552UAD7"/>
<comment type="caution">
    <text evidence="15">The sequence shown here is derived from an EMBL/GenBank/DDBJ whole genome shotgun (WGS) entry which is preliminary data.</text>
</comment>
<dbReference type="Proteomes" id="UP000317894">
    <property type="component" value="Unassembled WGS sequence"/>
</dbReference>
<comment type="similarity">
    <text evidence="2 10 11">Belongs to the TonB-dependent receptor family.</text>
</comment>
<evidence type="ECO:0000259" key="14">
    <source>
        <dbReference type="Pfam" id="PF07715"/>
    </source>
</evidence>
<comment type="subcellular location">
    <subcellularLocation>
        <location evidence="1 10">Cell outer membrane</location>
        <topology evidence="1 10">Multi-pass membrane protein</topology>
    </subcellularLocation>
</comment>
<accession>A0A552UAD7</accession>
<keyword evidence="8 15" id="KW-0675">Receptor</keyword>
<evidence type="ECO:0000256" key="12">
    <source>
        <dbReference type="SAM" id="SignalP"/>
    </source>
</evidence>
<dbReference type="EMBL" id="VJWA01000002">
    <property type="protein sequence ID" value="TRW15173.1"/>
    <property type="molecule type" value="Genomic_DNA"/>
</dbReference>
<evidence type="ECO:0000256" key="3">
    <source>
        <dbReference type="ARBA" id="ARBA00022448"/>
    </source>
</evidence>
<dbReference type="GO" id="GO:0009279">
    <property type="term" value="C:cell outer membrane"/>
    <property type="evidence" value="ECO:0007669"/>
    <property type="project" value="UniProtKB-SubCell"/>
</dbReference>